<feature type="active site" description="Proton donor/acceptor" evidence="7">
    <location>
        <position position="187"/>
    </location>
</feature>
<comment type="catalytic activity">
    <reaction evidence="1 7">
        <text>L-glutamate = D-glutamate</text>
        <dbReference type="Rhea" id="RHEA:12813"/>
        <dbReference type="ChEBI" id="CHEBI:29985"/>
        <dbReference type="ChEBI" id="CHEBI:29986"/>
        <dbReference type="EC" id="5.1.1.3"/>
    </reaction>
</comment>
<keyword evidence="3 7" id="KW-0133">Cell shape</keyword>
<comment type="function">
    <text evidence="7">Provides the (R)-glutamate required for cell wall biosynthesis.</text>
</comment>
<proteinExistence type="inferred from homology"/>
<feature type="binding site" evidence="7">
    <location>
        <begin position="46"/>
        <end position="47"/>
    </location>
    <ligand>
        <name>substrate</name>
    </ligand>
</feature>
<keyword evidence="5 7" id="KW-0413">Isomerase</keyword>
<dbReference type="EMBL" id="AZDX01000006">
    <property type="protein sequence ID" value="KRL07495.1"/>
    <property type="molecule type" value="Genomic_DNA"/>
</dbReference>
<dbReference type="PROSITE" id="PS00924">
    <property type="entry name" value="ASP_GLU_RACEMASE_2"/>
    <property type="match status" value="1"/>
</dbReference>
<dbReference type="InterPro" id="IPR033134">
    <property type="entry name" value="Asp/Glu_racemase_AS_2"/>
</dbReference>
<evidence type="ECO:0000256" key="3">
    <source>
        <dbReference type="ARBA" id="ARBA00022960"/>
    </source>
</evidence>
<name>A0A0R1MHL2_9LACO</name>
<comment type="pathway">
    <text evidence="7">Cell wall biogenesis; peptidoglycan biosynthesis.</text>
</comment>
<feature type="binding site" evidence="7">
    <location>
        <begin position="188"/>
        <end position="189"/>
    </location>
    <ligand>
        <name>substrate</name>
    </ligand>
</feature>
<organism evidence="8 9">
    <name type="scientific">Liquorilactobacillus hordei DSM 19519</name>
    <dbReference type="NCBI Taxonomy" id="1423759"/>
    <lineage>
        <taxon>Bacteria</taxon>
        <taxon>Bacillati</taxon>
        <taxon>Bacillota</taxon>
        <taxon>Bacilli</taxon>
        <taxon>Lactobacillales</taxon>
        <taxon>Lactobacillaceae</taxon>
        <taxon>Liquorilactobacillus</taxon>
    </lineage>
</organism>
<evidence type="ECO:0000313" key="8">
    <source>
        <dbReference type="EMBL" id="KRL07495.1"/>
    </source>
</evidence>
<dbReference type="RefSeq" id="WP_057869136.1">
    <property type="nucleotide sequence ID" value="NZ_AZDX01000006.1"/>
</dbReference>
<dbReference type="PROSITE" id="PS00923">
    <property type="entry name" value="ASP_GLU_RACEMASE_1"/>
    <property type="match status" value="1"/>
</dbReference>
<feature type="active site" description="Proton donor/acceptor" evidence="7">
    <location>
        <position position="77"/>
    </location>
</feature>
<dbReference type="NCBIfam" id="TIGR00067">
    <property type="entry name" value="glut_race"/>
    <property type="match status" value="1"/>
</dbReference>
<protein>
    <recommendedName>
        <fullName evidence="2 7">Glutamate racemase</fullName>
        <ecNumber evidence="2 7">5.1.1.3</ecNumber>
    </recommendedName>
</protein>
<evidence type="ECO:0000313" key="9">
    <source>
        <dbReference type="Proteomes" id="UP000051448"/>
    </source>
</evidence>
<dbReference type="InterPro" id="IPR004391">
    <property type="entry name" value="Glu_race"/>
</dbReference>
<dbReference type="Proteomes" id="UP000051448">
    <property type="component" value="Unassembled WGS sequence"/>
</dbReference>
<dbReference type="PATRIC" id="fig|1423759.3.peg.1967"/>
<dbReference type="Gene3D" id="3.40.50.1860">
    <property type="match status" value="2"/>
</dbReference>
<dbReference type="SUPFAM" id="SSF53681">
    <property type="entry name" value="Aspartate/glutamate racemase"/>
    <property type="match status" value="2"/>
</dbReference>
<feature type="binding site" evidence="7">
    <location>
        <begin position="14"/>
        <end position="15"/>
    </location>
    <ligand>
        <name>substrate</name>
    </ligand>
</feature>
<dbReference type="AlphaFoldDB" id="A0A0R1MHL2"/>
<dbReference type="GeneID" id="98310813"/>
<evidence type="ECO:0000256" key="7">
    <source>
        <dbReference type="HAMAP-Rule" id="MF_00258"/>
    </source>
</evidence>
<dbReference type="STRING" id="1423759.FC92_GL001884"/>
<dbReference type="GO" id="GO:0071555">
    <property type="term" value="P:cell wall organization"/>
    <property type="evidence" value="ECO:0007669"/>
    <property type="project" value="UniProtKB-KW"/>
</dbReference>
<keyword evidence="6 7" id="KW-0961">Cell wall biogenesis/degradation</keyword>
<feature type="binding site" evidence="7">
    <location>
        <begin position="78"/>
        <end position="79"/>
    </location>
    <ligand>
        <name>substrate</name>
    </ligand>
</feature>
<dbReference type="PANTHER" id="PTHR21198:SF3">
    <property type="entry name" value="GLUTAMATE RACEMASE"/>
    <property type="match status" value="1"/>
</dbReference>
<accession>A0A0R1MHL2</accession>
<evidence type="ECO:0000256" key="4">
    <source>
        <dbReference type="ARBA" id="ARBA00022984"/>
    </source>
</evidence>
<dbReference type="InterPro" id="IPR018187">
    <property type="entry name" value="Asp/Glu_racemase_AS_1"/>
</dbReference>
<dbReference type="EC" id="5.1.1.3" evidence="2 7"/>
<gene>
    <name evidence="7" type="primary">murI</name>
    <name evidence="8" type="ORF">FC92_GL001884</name>
</gene>
<keyword evidence="9" id="KW-1185">Reference proteome</keyword>
<evidence type="ECO:0000256" key="6">
    <source>
        <dbReference type="ARBA" id="ARBA00023316"/>
    </source>
</evidence>
<evidence type="ECO:0000256" key="2">
    <source>
        <dbReference type="ARBA" id="ARBA00013090"/>
    </source>
</evidence>
<dbReference type="UniPathway" id="UPA00219"/>
<dbReference type="InterPro" id="IPR001920">
    <property type="entry name" value="Asp/Glu_race"/>
</dbReference>
<reference evidence="8 9" key="1">
    <citation type="journal article" date="2015" name="Genome Announc.">
        <title>Expanding the biotechnology potential of lactobacilli through comparative genomics of 213 strains and associated genera.</title>
        <authorList>
            <person name="Sun Z."/>
            <person name="Harris H.M."/>
            <person name="McCann A."/>
            <person name="Guo C."/>
            <person name="Argimon S."/>
            <person name="Zhang W."/>
            <person name="Yang X."/>
            <person name="Jeffery I.B."/>
            <person name="Cooney J.C."/>
            <person name="Kagawa T.F."/>
            <person name="Liu W."/>
            <person name="Song Y."/>
            <person name="Salvetti E."/>
            <person name="Wrobel A."/>
            <person name="Rasinkangas P."/>
            <person name="Parkhill J."/>
            <person name="Rea M.C."/>
            <person name="O'Sullivan O."/>
            <person name="Ritari J."/>
            <person name="Douillard F.P."/>
            <person name="Paul Ross R."/>
            <person name="Yang R."/>
            <person name="Briner A.E."/>
            <person name="Felis G.E."/>
            <person name="de Vos W.M."/>
            <person name="Barrangou R."/>
            <person name="Klaenhammer T.R."/>
            <person name="Caufield P.W."/>
            <person name="Cui Y."/>
            <person name="Zhang H."/>
            <person name="O'Toole P.W."/>
        </authorList>
    </citation>
    <scope>NUCLEOTIDE SEQUENCE [LARGE SCALE GENOMIC DNA]</scope>
    <source>
        <strain evidence="8 9">DSM 19519</strain>
    </source>
</reference>
<dbReference type="InterPro" id="IPR015942">
    <property type="entry name" value="Asp/Glu/hydantoin_racemase"/>
</dbReference>
<dbReference type="Pfam" id="PF01177">
    <property type="entry name" value="Asp_Glu_race"/>
    <property type="match status" value="1"/>
</dbReference>
<keyword evidence="4 7" id="KW-0573">Peptidoglycan synthesis</keyword>
<dbReference type="GO" id="GO:0008360">
    <property type="term" value="P:regulation of cell shape"/>
    <property type="evidence" value="ECO:0007669"/>
    <property type="project" value="UniProtKB-KW"/>
</dbReference>
<comment type="similarity">
    <text evidence="7">Belongs to the aspartate/glutamate racemases family.</text>
</comment>
<dbReference type="OrthoDB" id="9801055at2"/>
<dbReference type="PANTHER" id="PTHR21198">
    <property type="entry name" value="GLUTAMATE RACEMASE"/>
    <property type="match status" value="1"/>
</dbReference>
<dbReference type="GO" id="GO:0008881">
    <property type="term" value="F:glutamate racemase activity"/>
    <property type="evidence" value="ECO:0007669"/>
    <property type="project" value="UniProtKB-UniRule"/>
</dbReference>
<evidence type="ECO:0000256" key="5">
    <source>
        <dbReference type="ARBA" id="ARBA00023235"/>
    </source>
</evidence>
<dbReference type="GO" id="GO:0009252">
    <property type="term" value="P:peptidoglycan biosynthetic process"/>
    <property type="evidence" value="ECO:0007669"/>
    <property type="project" value="UniProtKB-UniRule"/>
</dbReference>
<evidence type="ECO:0000256" key="1">
    <source>
        <dbReference type="ARBA" id="ARBA00001602"/>
    </source>
</evidence>
<comment type="caution">
    <text evidence="8">The sequence shown here is derived from an EMBL/GenBank/DDBJ whole genome shotgun (WGS) entry which is preliminary data.</text>
</comment>
<dbReference type="HAMAP" id="MF_00258">
    <property type="entry name" value="Glu_racemase"/>
    <property type="match status" value="1"/>
</dbReference>
<sequence length="260" mass="28626">MYEITKDCPIGVFDSGVGGISVLRDLHRLMPQEDYHFFGDSDNAPYGIKTTAEVKKLSFDIVDHFIEQKVKAIVIACNTATSAAVIDIRQAYPDLTVIGLEPAIKPAVLRKPNSQILVMATPLTLREQKFQELLAQYENLADLVLVPAPDLVEYVENGDLNSPAVMNYLEGLLAPYKETADSVVLGCTHFPFVKAAIQKVMGNHQFIIDGGPGASRELQRILRDKELLQPLNHQGSVAFANSEEGSGKIELSEQLFKAQM</sequence>